<reference evidence="2 4" key="1">
    <citation type="journal article" date="2020" name="Stud. Mycol.">
        <title>101 Dothideomycetes genomes: a test case for predicting lifestyles and emergence of pathogens.</title>
        <authorList>
            <person name="Haridas S."/>
            <person name="Albert R."/>
            <person name="Binder M."/>
            <person name="Bloem J."/>
            <person name="Labutti K."/>
            <person name="Salamov A."/>
            <person name="Andreopoulos B."/>
            <person name="Baker S."/>
            <person name="Barry K."/>
            <person name="Bills G."/>
            <person name="Bluhm B."/>
            <person name="Cannon C."/>
            <person name="Castanera R."/>
            <person name="Culley D."/>
            <person name="Daum C."/>
            <person name="Ezra D."/>
            <person name="Gonzalez J."/>
            <person name="Henrissat B."/>
            <person name="Kuo A."/>
            <person name="Liang C."/>
            <person name="Lipzen A."/>
            <person name="Lutzoni F."/>
            <person name="Magnuson J."/>
            <person name="Mondo S."/>
            <person name="Nolan M."/>
            <person name="Ohm R."/>
            <person name="Pangilinan J."/>
            <person name="Park H.-J."/>
            <person name="Ramirez L."/>
            <person name="Alfaro M."/>
            <person name="Sun H."/>
            <person name="Tritt A."/>
            <person name="Yoshinaga Y."/>
            <person name="Zwiers L.-H."/>
            <person name="Turgeon B."/>
            <person name="Goodwin S."/>
            <person name="Spatafora J."/>
            <person name="Crous P."/>
            <person name="Grigoriev I."/>
        </authorList>
    </citation>
    <scope>NUCLEOTIDE SEQUENCE</scope>
    <source>
        <strain evidence="2 4">CBS 304.34</strain>
    </source>
</reference>
<evidence type="ECO:0000256" key="1">
    <source>
        <dbReference type="SAM" id="MobiDB-lite"/>
    </source>
</evidence>
<accession>A0A6A6ZAC2</accession>
<keyword evidence="3" id="KW-1185">Reference proteome</keyword>
<dbReference type="RefSeq" id="XP_033584930.1">
    <property type="nucleotide sequence ID" value="XM_033721688.1"/>
</dbReference>
<sequence length="163" mass="17793">MSRRREGRSGRIREAADGRDAAPGWGGTGSPACWQGGAGASSIWRVLLKGGLESVDAGWVQGKPCGGAARASRKAIFITKGTTSKLRTNIKHPKPPDLQTLPIAQNAHPNSNLLRRLHRLYARPGILWLLYRIRRLFASFWTELWTPDSEASGASVELANTPR</sequence>
<evidence type="ECO:0000313" key="2">
    <source>
        <dbReference type="EMBL" id="KAF2817966.1"/>
    </source>
</evidence>
<reference evidence="4" key="3">
    <citation type="submission" date="2025-04" db="UniProtKB">
        <authorList>
            <consortium name="RefSeq"/>
        </authorList>
    </citation>
    <scope>IDENTIFICATION</scope>
    <source>
        <strain evidence="4">CBS 304.34</strain>
    </source>
</reference>
<feature type="region of interest" description="Disordered" evidence="1">
    <location>
        <begin position="1"/>
        <end position="30"/>
    </location>
</feature>
<name>A0A6A6ZAC2_9PEZI</name>
<evidence type="ECO:0000313" key="3">
    <source>
        <dbReference type="Proteomes" id="UP000504636"/>
    </source>
</evidence>
<dbReference type="GeneID" id="54462581"/>
<gene>
    <name evidence="2 4" type="ORF">BDZ99DRAFT_470898</name>
</gene>
<evidence type="ECO:0000313" key="4">
    <source>
        <dbReference type="RefSeq" id="XP_033584930.1"/>
    </source>
</evidence>
<organism evidence="2">
    <name type="scientific">Mytilinidion resinicola</name>
    <dbReference type="NCBI Taxonomy" id="574789"/>
    <lineage>
        <taxon>Eukaryota</taxon>
        <taxon>Fungi</taxon>
        <taxon>Dikarya</taxon>
        <taxon>Ascomycota</taxon>
        <taxon>Pezizomycotina</taxon>
        <taxon>Dothideomycetes</taxon>
        <taxon>Pleosporomycetidae</taxon>
        <taxon>Mytilinidiales</taxon>
        <taxon>Mytilinidiaceae</taxon>
        <taxon>Mytilinidion</taxon>
    </lineage>
</organism>
<dbReference type="Proteomes" id="UP000504636">
    <property type="component" value="Unplaced"/>
</dbReference>
<proteinExistence type="predicted"/>
<protein>
    <submittedName>
        <fullName evidence="2 4">Uncharacterized protein</fullName>
    </submittedName>
</protein>
<dbReference type="EMBL" id="MU003692">
    <property type="protein sequence ID" value="KAF2817966.1"/>
    <property type="molecule type" value="Genomic_DNA"/>
</dbReference>
<dbReference type="AlphaFoldDB" id="A0A6A6ZAC2"/>
<feature type="compositionally biased region" description="Basic and acidic residues" evidence="1">
    <location>
        <begin position="7"/>
        <end position="20"/>
    </location>
</feature>
<reference evidence="4" key="2">
    <citation type="submission" date="2020-04" db="EMBL/GenBank/DDBJ databases">
        <authorList>
            <consortium name="NCBI Genome Project"/>
        </authorList>
    </citation>
    <scope>NUCLEOTIDE SEQUENCE</scope>
    <source>
        <strain evidence="4">CBS 304.34</strain>
    </source>
</reference>